<keyword evidence="11 24" id="KW-0732">Signal</keyword>
<dbReference type="GO" id="GO:0005829">
    <property type="term" value="C:cytosol"/>
    <property type="evidence" value="ECO:0007669"/>
    <property type="project" value="UniProtKB-SubCell"/>
</dbReference>
<feature type="signal peptide" evidence="24">
    <location>
        <begin position="1"/>
        <end position="22"/>
    </location>
</feature>
<evidence type="ECO:0000313" key="27">
    <source>
        <dbReference type="Ensembl" id="ENSECRP00000010900.1"/>
    </source>
</evidence>
<evidence type="ECO:0000256" key="4">
    <source>
        <dbReference type="ARBA" id="ARBA00004346"/>
    </source>
</evidence>
<evidence type="ECO:0000256" key="18">
    <source>
        <dbReference type="ARBA" id="ARBA00023180"/>
    </source>
</evidence>
<keyword evidence="16" id="KW-0472">Membrane</keyword>
<evidence type="ECO:0000256" key="20">
    <source>
        <dbReference type="ARBA" id="ARBA00023242"/>
    </source>
</evidence>
<dbReference type="InterPro" id="IPR033986">
    <property type="entry name" value="Clusterin_CS"/>
</dbReference>
<evidence type="ECO:0000256" key="5">
    <source>
        <dbReference type="ARBA" id="ARBA00004514"/>
    </source>
</evidence>
<evidence type="ECO:0000256" key="2">
    <source>
        <dbReference type="ARBA" id="ARBA00004240"/>
    </source>
</evidence>
<evidence type="ECO:0000256" key="8">
    <source>
        <dbReference type="ARBA" id="ARBA00020334"/>
    </source>
</evidence>
<keyword evidence="28" id="KW-1185">Reference proteome</keyword>
<sequence length="468" mass="53708">MKLLFTIIVYLTWLGASWFIHAQNEDNFVQETLKQLSTRGEKYVNEELQRALSGVKHMKKVIDQNAEKHEHLILSLKHSSEKKQRALQLANDVQQKLQDAEDQCKEALQNSWDDCKPCLKDTCQTFFTSNCRRGFFSFSAKVENFFQEFSPFLSTFDNQDILVNQNEESGDNVLAHMEDSFKEMVSEVSMLFDRSVSLFYKLHEEFDQSFQAAFISGLNVEGAQNKKIPLNDVDSTQGFLEGLTLENVMESFFDFGKAIFEEFSSVVTEVLDEFNDTVTEEEEHEEDPEKENLSSRIMIRPNKNLCRALRRNISECWHLQSKCYLCQEPLSQECSSVPELRSKLSEISQLMNISIQQYEEVLQIVQQHAENTGSWFKHMADSFGWVAELVNASVDSDNMFNITTVLPQGDETDPMSTSDTTVEVNLLSSPTFTFTVPGGLKVQDPAFVKYVAGEALEHYRKLFKHDVP</sequence>
<dbReference type="Proteomes" id="UP000694620">
    <property type="component" value="Chromosome 6"/>
</dbReference>
<name>A0A8C4S1K6_ERPCA</name>
<keyword evidence="18" id="KW-0325">Glycoprotein</keyword>
<dbReference type="GeneTree" id="ENSGT00530000063668"/>
<evidence type="ECO:0000256" key="23">
    <source>
        <dbReference type="SAM" id="Coils"/>
    </source>
</evidence>
<keyword evidence="10" id="KW-0964">Secreted</keyword>
<keyword evidence="17" id="KW-1015">Disulfide bond</keyword>
<keyword evidence="13" id="KW-0832">Ubl conjugation</keyword>
<dbReference type="SMART" id="SM00035">
    <property type="entry name" value="CLa"/>
    <property type="match status" value="1"/>
</dbReference>
<evidence type="ECO:0000256" key="10">
    <source>
        <dbReference type="ARBA" id="ARBA00022525"/>
    </source>
</evidence>
<feature type="coiled-coil region" evidence="23">
    <location>
        <begin position="83"/>
        <end position="110"/>
    </location>
</feature>
<dbReference type="GO" id="GO:0005634">
    <property type="term" value="C:nucleus"/>
    <property type="evidence" value="ECO:0007669"/>
    <property type="project" value="UniProtKB-SubCell"/>
</dbReference>
<evidence type="ECO:0000256" key="24">
    <source>
        <dbReference type="SAM" id="SignalP"/>
    </source>
</evidence>
<dbReference type="GO" id="GO:0005783">
    <property type="term" value="C:endoplasmic reticulum"/>
    <property type="evidence" value="ECO:0007669"/>
    <property type="project" value="UniProtKB-SubCell"/>
</dbReference>
<organism evidence="27 28">
    <name type="scientific">Erpetoichthys calabaricus</name>
    <name type="common">Rope fish</name>
    <name type="synonym">Calamoichthys calabaricus</name>
    <dbReference type="NCBI Taxonomy" id="27687"/>
    <lineage>
        <taxon>Eukaryota</taxon>
        <taxon>Metazoa</taxon>
        <taxon>Chordata</taxon>
        <taxon>Craniata</taxon>
        <taxon>Vertebrata</taxon>
        <taxon>Euteleostomi</taxon>
        <taxon>Actinopterygii</taxon>
        <taxon>Polypteriformes</taxon>
        <taxon>Polypteridae</taxon>
        <taxon>Erpetoichthys</taxon>
    </lineage>
</organism>
<dbReference type="GO" id="GO:0042583">
    <property type="term" value="C:chromaffin granule"/>
    <property type="evidence" value="ECO:0007669"/>
    <property type="project" value="UniProtKB-SubCell"/>
</dbReference>
<dbReference type="InterPro" id="IPR016015">
    <property type="entry name" value="Clusterin_C"/>
</dbReference>
<keyword evidence="19" id="KW-0143">Chaperone</keyword>
<accession>A0A8C4S1K6</accession>
<evidence type="ECO:0000256" key="13">
    <source>
        <dbReference type="ARBA" id="ARBA00022843"/>
    </source>
</evidence>
<evidence type="ECO:0000256" key="1">
    <source>
        <dbReference type="ARBA" id="ARBA00004123"/>
    </source>
</evidence>
<evidence type="ECO:0000256" key="11">
    <source>
        <dbReference type="ARBA" id="ARBA00022729"/>
    </source>
</evidence>
<feature type="domain" description="Clusterin C-terminal" evidence="26">
    <location>
        <begin position="247"/>
        <end position="460"/>
    </location>
</feature>
<dbReference type="Pfam" id="PF01093">
    <property type="entry name" value="Clusterin"/>
    <property type="match status" value="1"/>
</dbReference>
<dbReference type="SMART" id="SM00030">
    <property type="entry name" value="CLb"/>
    <property type="match status" value="1"/>
</dbReference>
<dbReference type="PROSITE" id="PS00492">
    <property type="entry name" value="CLUSTERIN_1"/>
    <property type="match status" value="1"/>
</dbReference>
<evidence type="ECO:0000313" key="28">
    <source>
        <dbReference type="Proteomes" id="UP000694620"/>
    </source>
</evidence>
<evidence type="ECO:0000256" key="15">
    <source>
        <dbReference type="ARBA" id="ARBA00023128"/>
    </source>
</evidence>
<dbReference type="GO" id="GO:0005615">
    <property type="term" value="C:extracellular space"/>
    <property type="evidence" value="ECO:0007669"/>
    <property type="project" value="TreeGrafter"/>
</dbReference>
<reference evidence="27" key="2">
    <citation type="submission" date="2025-08" db="UniProtKB">
        <authorList>
            <consortium name="Ensembl"/>
        </authorList>
    </citation>
    <scope>IDENTIFICATION</scope>
</reference>
<evidence type="ECO:0000256" key="17">
    <source>
        <dbReference type="ARBA" id="ARBA00023157"/>
    </source>
</evidence>
<reference evidence="27" key="1">
    <citation type="submission" date="2021-06" db="EMBL/GenBank/DDBJ databases">
        <authorList>
            <consortium name="Wellcome Sanger Institute Data Sharing"/>
        </authorList>
    </citation>
    <scope>NUCLEOTIDE SEQUENCE [LARGE SCALE GENOMIC DNA]</scope>
</reference>
<evidence type="ECO:0000256" key="22">
    <source>
        <dbReference type="RuleBase" id="RU000629"/>
    </source>
</evidence>
<evidence type="ECO:0000256" key="6">
    <source>
        <dbReference type="ARBA" id="ARBA00004613"/>
    </source>
</evidence>
<dbReference type="InterPro" id="IPR000753">
    <property type="entry name" value="Clusterin-like"/>
</dbReference>
<evidence type="ECO:0000256" key="19">
    <source>
        <dbReference type="ARBA" id="ARBA00023186"/>
    </source>
</evidence>
<reference evidence="27" key="3">
    <citation type="submission" date="2025-09" db="UniProtKB">
        <authorList>
            <consortium name="Ensembl"/>
        </authorList>
    </citation>
    <scope>IDENTIFICATION</scope>
</reference>
<keyword evidence="15" id="KW-0496">Mitochondrion</keyword>
<comment type="subcellular location">
    <subcellularLocation>
        <location evidence="5">Cytoplasm</location>
        <location evidence="5">Cytosol</location>
    </subcellularLocation>
    <subcellularLocation>
        <location evidence="3">Cytoplasmic vesicle</location>
        <location evidence="3">Secretory vesicle</location>
        <location evidence="3">Chromaffin granule</location>
    </subcellularLocation>
    <subcellularLocation>
        <location evidence="2">Endoplasmic reticulum</location>
    </subcellularLocation>
    <subcellularLocation>
        <location evidence="4">Mitochondrion membrane</location>
        <topology evidence="4">Peripheral membrane protein</topology>
        <orientation evidence="4">Cytoplasmic side</orientation>
    </subcellularLocation>
    <subcellularLocation>
        <location evidence="1">Nucleus</location>
    </subcellularLocation>
    <subcellularLocation>
        <location evidence="6">Secreted</location>
    </subcellularLocation>
</comment>
<gene>
    <name evidence="27" type="primary">CLUL1</name>
</gene>
<keyword evidence="12" id="KW-0256">Endoplasmic reticulum</keyword>
<dbReference type="InterPro" id="IPR016014">
    <property type="entry name" value="Clusterin_N"/>
</dbReference>
<dbReference type="AlphaFoldDB" id="A0A8C4S1K6"/>
<comment type="similarity">
    <text evidence="7 22">Belongs to the clusterin family.</text>
</comment>
<keyword evidence="9" id="KW-0963">Cytoplasm</keyword>
<protein>
    <recommendedName>
        <fullName evidence="8 22">Clusterin</fullName>
    </recommendedName>
</protein>
<keyword evidence="14 23" id="KW-0175">Coiled coil</keyword>
<proteinExistence type="inferred from homology"/>
<feature type="domain" description="Clusterin N-terminal" evidence="25">
    <location>
        <begin position="25"/>
        <end position="230"/>
    </location>
</feature>
<evidence type="ECO:0000256" key="7">
    <source>
        <dbReference type="ARBA" id="ARBA00010069"/>
    </source>
</evidence>
<dbReference type="GO" id="GO:0051787">
    <property type="term" value="F:misfolded protein binding"/>
    <property type="evidence" value="ECO:0007669"/>
    <property type="project" value="TreeGrafter"/>
</dbReference>
<evidence type="ECO:0000256" key="3">
    <source>
        <dbReference type="ARBA" id="ARBA00004248"/>
    </source>
</evidence>
<evidence type="ECO:0000256" key="12">
    <source>
        <dbReference type="ARBA" id="ARBA00022824"/>
    </source>
</evidence>
<evidence type="ECO:0000259" key="26">
    <source>
        <dbReference type="SMART" id="SM00035"/>
    </source>
</evidence>
<evidence type="ECO:0000256" key="9">
    <source>
        <dbReference type="ARBA" id="ARBA00022490"/>
    </source>
</evidence>
<keyword evidence="20" id="KW-0539">Nucleus</keyword>
<evidence type="ECO:0000256" key="16">
    <source>
        <dbReference type="ARBA" id="ARBA00023136"/>
    </source>
</evidence>
<evidence type="ECO:0000256" key="21">
    <source>
        <dbReference type="ARBA" id="ARBA00023329"/>
    </source>
</evidence>
<dbReference type="Ensembl" id="ENSECRT00000011077.1">
    <property type="protein sequence ID" value="ENSECRP00000010900.1"/>
    <property type="gene ID" value="ENSECRG00000007243.1"/>
</dbReference>
<dbReference type="PANTHER" id="PTHR10970">
    <property type="entry name" value="CLUSTERIN"/>
    <property type="match status" value="1"/>
</dbReference>
<dbReference type="GO" id="GO:0031966">
    <property type="term" value="C:mitochondrial membrane"/>
    <property type="evidence" value="ECO:0007669"/>
    <property type="project" value="UniProtKB-SubCell"/>
</dbReference>
<keyword evidence="21" id="KW-0968">Cytoplasmic vesicle</keyword>
<dbReference type="PANTHER" id="PTHR10970:SF2">
    <property type="entry name" value="CLUSTERIN-LIKE PROTEIN 1"/>
    <property type="match status" value="1"/>
</dbReference>
<evidence type="ECO:0000259" key="25">
    <source>
        <dbReference type="SMART" id="SM00030"/>
    </source>
</evidence>
<evidence type="ECO:0000256" key="14">
    <source>
        <dbReference type="ARBA" id="ARBA00023054"/>
    </source>
</evidence>
<feature type="chain" id="PRO_5034326495" description="Clusterin" evidence="24">
    <location>
        <begin position="23"/>
        <end position="468"/>
    </location>
</feature>